<name>A0A4S8MDW7_DENBC</name>
<feature type="compositionally biased region" description="Basic and acidic residues" evidence="1">
    <location>
        <begin position="1"/>
        <end position="16"/>
    </location>
</feature>
<organism evidence="2 3">
    <name type="scientific">Dendrothele bispora (strain CBS 962.96)</name>
    <dbReference type="NCBI Taxonomy" id="1314807"/>
    <lineage>
        <taxon>Eukaryota</taxon>
        <taxon>Fungi</taxon>
        <taxon>Dikarya</taxon>
        <taxon>Basidiomycota</taxon>
        <taxon>Agaricomycotina</taxon>
        <taxon>Agaricomycetes</taxon>
        <taxon>Agaricomycetidae</taxon>
        <taxon>Agaricales</taxon>
        <taxon>Agaricales incertae sedis</taxon>
        <taxon>Dendrothele</taxon>
    </lineage>
</organism>
<feature type="region of interest" description="Disordered" evidence="1">
    <location>
        <begin position="1"/>
        <end position="51"/>
    </location>
</feature>
<sequence length="152" mass="16682">MVTHGEAKKAARKVDPIVDNGANKELSNERVPKRASVKKPTEGGLNGGVLSKDLSEFNRTAGTEPTMASSLNFIPSPDPAWPPSGHWSGPIVRRSWKSAKWVEIKQKDGLGKNGKLGWKKKDKQDEHTTVEVREAMKSEKAIVKTAQKKEVS</sequence>
<gene>
    <name evidence="2" type="ORF">K435DRAFT_837136</name>
</gene>
<dbReference type="Proteomes" id="UP000297245">
    <property type="component" value="Unassembled WGS sequence"/>
</dbReference>
<dbReference type="AlphaFoldDB" id="A0A4S8MDW7"/>
<protein>
    <submittedName>
        <fullName evidence="2">Uncharacterized protein</fullName>
    </submittedName>
</protein>
<reference evidence="2 3" key="1">
    <citation type="journal article" date="2019" name="Nat. Ecol. Evol.">
        <title>Megaphylogeny resolves global patterns of mushroom evolution.</title>
        <authorList>
            <person name="Varga T."/>
            <person name="Krizsan K."/>
            <person name="Foldi C."/>
            <person name="Dima B."/>
            <person name="Sanchez-Garcia M."/>
            <person name="Sanchez-Ramirez S."/>
            <person name="Szollosi G.J."/>
            <person name="Szarkandi J.G."/>
            <person name="Papp V."/>
            <person name="Albert L."/>
            <person name="Andreopoulos W."/>
            <person name="Angelini C."/>
            <person name="Antonin V."/>
            <person name="Barry K.W."/>
            <person name="Bougher N.L."/>
            <person name="Buchanan P."/>
            <person name="Buyck B."/>
            <person name="Bense V."/>
            <person name="Catcheside P."/>
            <person name="Chovatia M."/>
            <person name="Cooper J."/>
            <person name="Damon W."/>
            <person name="Desjardin D."/>
            <person name="Finy P."/>
            <person name="Geml J."/>
            <person name="Haridas S."/>
            <person name="Hughes K."/>
            <person name="Justo A."/>
            <person name="Karasinski D."/>
            <person name="Kautmanova I."/>
            <person name="Kiss B."/>
            <person name="Kocsube S."/>
            <person name="Kotiranta H."/>
            <person name="LaButti K.M."/>
            <person name="Lechner B.E."/>
            <person name="Liimatainen K."/>
            <person name="Lipzen A."/>
            <person name="Lukacs Z."/>
            <person name="Mihaltcheva S."/>
            <person name="Morgado L.N."/>
            <person name="Niskanen T."/>
            <person name="Noordeloos M.E."/>
            <person name="Ohm R.A."/>
            <person name="Ortiz-Santana B."/>
            <person name="Ovrebo C."/>
            <person name="Racz N."/>
            <person name="Riley R."/>
            <person name="Savchenko A."/>
            <person name="Shiryaev A."/>
            <person name="Soop K."/>
            <person name="Spirin V."/>
            <person name="Szebenyi C."/>
            <person name="Tomsovsky M."/>
            <person name="Tulloss R.E."/>
            <person name="Uehling J."/>
            <person name="Grigoriev I.V."/>
            <person name="Vagvolgyi C."/>
            <person name="Papp T."/>
            <person name="Martin F.M."/>
            <person name="Miettinen O."/>
            <person name="Hibbett D.S."/>
            <person name="Nagy L.G."/>
        </authorList>
    </citation>
    <scope>NUCLEOTIDE SEQUENCE [LARGE SCALE GENOMIC DNA]</scope>
    <source>
        <strain evidence="2 3">CBS 962.96</strain>
    </source>
</reference>
<keyword evidence="3" id="KW-1185">Reference proteome</keyword>
<evidence type="ECO:0000313" key="3">
    <source>
        <dbReference type="Proteomes" id="UP000297245"/>
    </source>
</evidence>
<dbReference type="EMBL" id="ML179099">
    <property type="protein sequence ID" value="THV00785.1"/>
    <property type="molecule type" value="Genomic_DNA"/>
</dbReference>
<accession>A0A4S8MDW7</accession>
<proteinExistence type="predicted"/>
<evidence type="ECO:0000313" key="2">
    <source>
        <dbReference type="EMBL" id="THV00785.1"/>
    </source>
</evidence>
<evidence type="ECO:0000256" key="1">
    <source>
        <dbReference type="SAM" id="MobiDB-lite"/>
    </source>
</evidence>